<reference evidence="10" key="1">
    <citation type="submission" date="2015-10" db="EMBL/GenBank/DDBJ databases">
        <authorList>
            <person name="Ju K.-S."/>
            <person name="Doroghazi J.R."/>
            <person name="Metcalf W.W."/>
        </authorList>
    </citation>
    <scope>NUCLEOTIDE SEQUENCE [LARGE SCALE GENOMIC DNA]</scope>
    <source>
        <strain evidence="10">NRRL F-8817</strain>
    </source>
</reference>
<name>A0A0X3WIM5_STRVO</name>
<evidence type="ECO:0000313" key="9">
    <source>
        <dbReference type="EMBL" id="KUL56720.1"/>
    </source>
</evidence>
<dbReference type="InterPro" id="IPR022357">
    <property type="entry name" value="MIP_CS"/>
</dbReference>
<keyword evidence="4" id="KW-0274">FAD</keyword>
<proteinExistence type="inferred from homology"/>
<evidence type="ECO:0000259" key="8">
    <source>
        <dbReference type="Pfam" id="PF05199"/>
    </source>
</evidence>
<dbReference type="SUPFAM" id="SSF51905">
    <property type="entry name" value="FAD/NAD(P)-binding domain"/>
    <property type="match status" value="1"/>
</dbReference>
<dbReference type="PANTHER" id="PTHR42784">
    <property type="entry name" value="PYRANOSE 2-OXIDASE"/>
    <property type="match status" value="1"/>
</dbReference>
<dbReference type="InterPro" id="IPR036188">
    <property type="entry name" value="FAD/NAD-bd_sf"/>
</dbReference>
<dbReference type="Pfam" id="PF05199">
    <property type="entry name" value="GMC_oxred_C"/>
    <property type="match status" value="1"/>
</dbReference>
<protein>
    <submittedName>
        <fullName evidence="9">Dehydrogenase</fullName>
    </submittedName>
</protein>
<dbReference type="PROSITE" id="PS00221">
    <property type="entry name" value="MIP"/>
    <property type="match status" value="1"/>
</dbReference>
<feature type="domain" description="Glucose-methanol-choline oxidoreductase C-terminal" evidence="8">
    <location>
        <begin position="456"/>
        <end position="514"/>
    </location>
</feature>
<dbReference type="PANTHER" id="PTHR42784:SF1">
    <property type="entry name" value="PYRANOSE 2-OXIDASE"/>
    <property type="match status" value="1"/>
</dbReference>
<dbReference type="GO" id="GO:0016614">
    <property type="term" value="F:oxidoreductase activity, acting on CH-OH group of donors"/>
    <property type="evidence" value="ECO:0007669"/>
    <property type="project" value="InterPro"/>
</dbReference>
<evidence type="ECO:0000256" key="5">
    <source>
        <dbReference type="ARBA" id="ARBA00023002"/>
    </source>
</evidence>
<gene>
    <name evidence="9" type="ORF">ADL28_21195</name>
</gene>
<dbReference type="InterPro" id="IPR007867">
    <property type="entry name" value="GMC_OxRtase_C"/>
</dbReference>
<evidence type="ECO:0000259" key="7">
    <source>
        <dbReference type="Pfam" id="PF00732"/>
    </source>
</evidence>
<evidence type="ECO:0000256" key="6">
    <source>
        <dbReference type="SAM" id="MobiDB-lite"/>
    </source>
</evidence>
<keyword evidence="3" id="KW-0285">Flavoprotein</keyword>
<feature type="domain" description="Glucose-methanol-choline oxidoreductase N-terminal" evidence="7">
    <location>
        <begin position="105"/>
        <end position="324"/>
    </location>
</feature>
<accession>A0A0X3WIM5</accession>
<evidence type="ECO:0000256" key="1">
    <source>
        <dbReference type="ARBA" id="ARBA00001974"/>
    </source>
</evidence>
<dbReference type="Proteomes" id="UP000053413">
    <property type="component" value="Unassembled WGS sequence"/>
</dbReference>
<comment type="similarity">
    <text evidence="2">Belongs to the GMC oxidoreductase family.</text>
</comment>
<dbReference type="Pfam" id="PF13450">
    <property type="entry name" value="NAD_binding_8"/>
    <property type="match status" value="1"/>
</dbReference>
<evidence type="ECO:0000256" key="3">
    <source>
        <dbReference type="ARBA" id="ARBA00022630"/>
    </source>
</evidence>
<dbReference type="Gene3D" id="3.50.50.60">
    <property type="entry name" value="FAD/NAD(P)-binding domain"/>
    <property type="match status" value="2"/>
</dbReference>
<dbReference type="InterPro" id="IPR051473">
    <property type="entry name" value="P2Ox-like"/>
</dbReference>
<comment type="caution">
    <text evidence="9">The sequence shown here is derived from an EMBL/GenBank/DDBJ whole genome shotgun (WGS) entry which is preliminary data.</text>
</comment>
<dbReference type="InterPro" id="IPR000172">
    <property type="entry name" value="GMC_OxRdtase_N"/>
</dbReference>
<feature type="region of interest" description="Disordered" evidence="6">
    <location>
        <begin position="158"/>
        <end position="178"/>
    </location>
</feature>
<dbReference type="GeneID" id="97433837"/>
<dbReference type="RefSeq" id="WP_059145316.1">
    <property type="nucleotide sequence ID" value="NZ_LLZJ01000255.1"/>
</dbReference>
<evidence type="ECO:0000313" key="10">
    <source>
        <dbReference type="Proteomes" id="UP000053413"/>
    </source>
</evidence>
<evidence type="ECO:0000256" key="4">
    <source>
        <dbReference type="ARBA" id="ARBA00022827"/>
    </source>
</evidence>
<sequence>MSHPVRLDYTPPELRPDALVPAGTVEEISSDVLIIGSGMGGSSLAWALKDSGLDVLVVERGHFLPREPENSQPAEMYMKGRYKNAGYWYDGSTGKPFAPGVYYWVGGNTRFYGAMLPRFRRSDFTEVEHHEGVSRAWPFAYDDLEPFYTTMEQLLQVHGQTGEDPTEPPRSKPYPYPALRHEPEIERFSRSLRRQGLHPFHTPNALNISTQADRAAVTSADGCPDETGMKSDAENRLLLPALRDGVKILTGAEITRLITSPDGRKVVAAEARHAGRIIRINAKTFALAGGAVNSAALLLRSADDAHPQGLANSSGLLGRNYMVHNSTFFVGVNPLRTNPTQWQKTLGLNDFYEAGPGTRFPLGNLQMLGKLRAPMLKPARPWAPTWALKLMAARSLDIYLTTEDLPSRDNRVRVDGERILIDWTPTNVAPHHELVRRVTRAVRKAGYPLIFTQRMGIETNSHMCGTAVAGHDPAESVLDPLCRSHDVENLWVTDSSFFPSSAALNPALTIGANALRIAPSLARATKG</sequence>
<evidence type="ECO:0000256" key="2">
    <source>
        <dbReference type="ARBA" id="ARBA00010790"/>
    </source>
</evidence>
<dbReference type="AlphaFoldDB" id="A0A0X3WIM5"/>
<keyword evidence="5" id="KW-0560">Oxidoreductase</keyword>
<dbReference type="GO" id="GO:0050660">
    <property type="term" value="F:flavin adenine dinucleotide binding"/>
    <property type="evidence" value="ECO:0007669"/>
    <property type="project" value="InterPro"/>
</dbReference>
<dbReference type="Pfam" id="PF00732">
    <property type="entry name" value="GMC_oxred_N"/>
    <property type="match status" value="1"/>
</dbReference>
<organism evidence="9 10">
    <name type="scientific">Streptomyces violaceusniger</name>
    <dbReference type="NCBI Taxonomy" id="68280"/>
    <lineage>
        <taxon>Bacteria</taxon>
        <taxon>Bacillati</taxon>
        <taxon>Actinomycetota</taxon>
        <taxon>Actinomycetes</taxon>
        <taxon>Kitasatosporales</taxon>
        <taxon>Streptomycetaceae</taxon>
        <taxon>Streptomyces</taxon>
        <taxon>Streptomyces violaceusniger group</taxon>
    </lineage>
</organism>
<dbReference type="EMBL" id="LLZJ01000255">
    <property type="protein sequence ID" value="KUL56720.1"/>
    <property type="molecule type" value="Genomic_DNA"/>
</dbReference>
<dbReference type="OrthoDB" id="9798604at2"/>
<comment type="cofactor">
    <cofactor evidence="1">
        <name>FAD</name>
        <dbReference type="ChEBI" id="CHEBI:57692"/>
    </cofactor>
</comment>